<sequence length="446" mass="53119">MRNLENEYIKSLQQQIYLLELENNYIRHQAAEAMDKQPMMVSEASNSLKKIKEMQERIDGLKLEIYRKEAHINILQQKLNHCEENLRETLLYHDKAKDELTRQCITLRGERELALRESYQKDEQLKELQYELSNQKSNVSAMEIQLDILKAKLEDETKRANDLDRSLIESRTELIEFNTILRQLEVHYQQELNRIQSRPQNEFMDKVRYLEQKLSDAFLKSENDQFIKSKQSGKNDELLKENVYLSNELEKLRKLAEESQSLFERNQYKQTEEIAELNRLKQRENELMHMNAMLRQDVLLKSKENEKLQQQLGYQEKTYNGLLTGKQIQPNLIQEFEALKKERQMFVENIKKINEEIAEQKVKIDRLEKEKSQPLNTFMINDKWKDKQTRNNNNNTTNNSSQNNTIQLLLNEENLSPMNINTANTSPINHKPVDEEIIKAFTKVRK</sequence>
<feature type="coiled-coil region" evidence="1">
    <location>
        <begin position="235"/>
        <end position="297"/>
    </location>
</feature>
<dbReference type="EMBL" id="SKCS01000305">
    <property type="protein sequence ID" value="TNN11279.1"/>
    <property type="molecule type" value="Genomic_DNA"/>
</dbReference>
<dbReference type="Proteomes" id="UP000311919">
    <property type="component" value="Unassembled WGS sequence"/>
</dbReference>
<evidence type="ECO:0000256" key="1">
    <source>
        <dbReference type="SAM" id="Coils"/>
    </source>
</evidence>
<feature type="coiled-coil region" evidence="1">
    <location>
        <begin position="44"/>
        <end position="71"/>
    </location>
</feature>
<dbReference type="AlphaFoldDB" id="A0A4Z2D498"/>
<keyword evidence="3" id="KW-1185">Reference proteome</keyword>
<comment type="caution">
    <text evidence="2">The sequence shown here is derived from an EMBL/GenBank/DDBJ whole genome shotgun (WGS) entry which is preliminary data.</text>
</comment>
<proteinExistence type="predicted"/>
<keyword evidence="1" id="KW-0175">Coiled coil</keyword>
<reference evidence="2 3" key="1">
    <citation type="submission" date="2019-03" db="EMBL/GenBank/DDBJ databases">
        <title>An improved genome assembly of the fluke Schistosoma japonicum.</title>
        <authorList>
            <person name="Hu W."/>
            <person name="Luo F."/>
            <person name="Yin M."/>
            <person name="Mo X."/>
            <person name="Sun C."/>
            <person name="Wu Q."/>
            <person name="Zhu B."/>
            <person name="Xiang M."/>
            <person name="Wang J."/>
            <person name="Wang Y."/>
            <person name="Zhang T."/>
            <person name="Xu B."/>
            <person name="Zheng H."/>
            <person name="Feng Z."/>
        </authorList>
    </citation>
    <scope>NUCLEOTIDE SEQUENCE [LARGE SCALE GENOMIC DNA]</scope>
    <source>
        <strain evidence="2">HuSjv2</strain>
        <tissue evidence="2">Worms</tissue>
    </source>
</reference>
<dbReference type="STRING" id="6182.A0A4Z2D498"/>
<protein>
    <submittedName>
        <fullName evidence="2">Centrosomal protein</fullName>
    </submittedName>
</protein>
<evidence type="ECO:0000313" key="3">
    <source>
        <dbReference type="Proteomes" id="UP000311919"/>
    </source>
</evidence>
<feature type="coiled-coil region" evidence="1">
    <location>
        <begin position="125"/>
        <end position="166"/>
    </location>
</feature>
<organism evidence="2 3">
    <name type="scientific">Schistosoma japonicum</name>
    <name type="common">Blood fluke</name>
    <dbReference type="NCBI Taxonomy" id="6182"/>
    <lineage>
        <taxon>Eukaryota</taxon>
        <taxon>Metazoa</taxon>
        <taxon>Spiralia</taxon>
        <taxon>Lophotrochozoa</taxon>
        <taxon>Platyhelminthes</taxon>
        <taxon>Trematoda</taxon>
        <taxon>Digenea</taxon>
        <taxon>Strigeidida</taxon>
        <taxon>Schistosomatoidea</taxon>
        <taxon>Schistosomatidae</taxon>
        <taxon>Schistosoma</taxon>
    </lineage>
</organism>
<feature type="coiled-coil region" evidence="1">
    <location>
        <begin position="336"/>
        <end position="370"/>
    </location>
</feature>
<accession>A0A4Z2D498</accession>
<evidence type="ECO:0000313" key="2">
    <source>
        <dbReference type="EMBL" id="TNN11279.1"/>
    </source>
</evidence>
<dbReference type="OrthoDB" id="2130396at2759"/>
<gene>
    <name evidence="2" type="ORF">EWB00_004746</name>
</gene>
<name>A0A4Z2D498_SCHJA</name>